<dbReference type="EMBL" id="KB644415">
    <property type="protein sequence ID" value="EPS34003.1"/>
    <property type="molecule type" value="Genomic_DNA"/>
</dbReference>
<dbReference type="PANTHER" id="PTHR11079:SF179">
    <property type="entry name" value="TRNA(ADENINE(34)) DEAMINASE, CHLOROPLASTIC"/>
    <property type="match status" value="1"/>
</dbReference>
<dbReference type="HOGENOM" id="CLU_025810_5_1_1"/>
<dbReference type="InterPro" id="IPR016193">
    <property type="entry name" value="Cytidine_deaminase-like"/>
</dbReference>
<name>S8B569_PENO1</name>
<dbReference type="PROSITE" id="PS51747">
    <property type="entry name" value="CYT_DCMP_DEAMINASES_2"/>
    <property type="match status" value="1"/>
</dbReference>
<dbReference type="Pfam" id="PF00383">
    <property type="entry name" value="dCMP_cyt_deam_1"/>
    <property type="match status" value="1"/>
</dbReference>
<proteinExistence type="predicted"/>
<reference evidence="2 3" key="1">
    <citation type="journal article" date="2013" name="PLoS ONE">
        <title>Genomic and secretomic analyses reveal unique features of the lignocellulolytic enzyme system of Penicillium decumbens.</title>
        <authorList>
            <person name="Liu G."/>
            <person name="Zhang L."/>
            <person name="Wei X."/>
            <person name="Zou G."/>
            <person name="Qin Y."/>
            <person name="Ma L."/>
            <person name="Li J."/>
            <person name="Zheng H."/>
            <person name="Wang S."/>
            <person name="Wang C."/>
            <person name="Xun L."/>
            <person name="Zhao G.-P."/>
            <person name="Zhou Z."/>
            <person name="Qu Y."/>
        </authorList>
    </citation>
    <scope>NUCLEOTIDE SEQUENCE [LARGE SCALE GENOMIC DNA]</scope>
    <source>
        <strain evidence="3">114-2 / CGMCC 5302</strain>
    </source>
</reference>
<keyword evidence="3" id="KW-1185">Reference proteome</keyword>
<dbReference type="PhylomeDB" id="S8B569"/>
<evidence type="ECO:0000259" key="1">
    <source>
        <dbReference type="PROSITE" id="PS51747"/>
    </source>
</evidence>
<dbReference type="PANTHER" id="PTHR11079">
    <property type="entry name" value="CYTOSINE DEAMINASE FAMILY MEMBER"/>
    <property type="match status" value="1"/>
</dbReference>
<dbReference type="GO" id="GO:0052717">
    <property type="term" value="F:tRNA-specific adenosine-34 deaminase activity"/>
    <property type="evidence" value="ECO:0007669"/>
    <property type="project" value="UniProtKB-EC"/>
</dbReference>
<sequence length="167" mass="18473">MLPDKELAYLERCIELAREALQAGDDPFGSILVDDQGQILKEDRNRIVTGNDISLHPELTLATWAYKNLPPNVRASATVYTSGEHCPMCAAAHSYAGLGRIVFASSSKQLRQWKEELGAPTGEVAALPIEMVVKKAEVEGPVEELGEKIFELHRLRWEKVCSQSQGQ</sequence>
<organism evidence="2 3">
    <name type="scientific">Penicillium oxalicum (strain 114-2 / CGMCC 5302)</name>
    <name type="common">Penicillium decumbens</name>
    <dbReference type="NCBI Taxonomy" id="933388"/>
    <lineage>
        <taxon>Eukaryota</taxon>
        <taxon>Fungi</taxon>
        <taxon>Dikarya</taxon>
        <taxon>Ascomycota</taxon>
        <taxon>Pezizomycotina</taxon>
        <taxon>Eurotiomycetes</taxon>
        <taxon>Eurotiomycetidae</taxon>
        <taxon>Eurotiales</taxon>
        <taxon>Aspergillaceae</taxon>
        <taxon>Penicillium</taxon>
    </lineage>
</organism>
<feature type="domain" description="CMP/dCMP-type deaminase" evidence="1">
    <location>
        <begin position="11"/>
        <end position="121"/>
    </location>
</feature>
<dbReference type="InterPro" id="IPR002125">
    <property type="entry name" value="CMP_dCMP_dom"/>
</dbReference>
<dbReference type="eggNOG" id="KOG1018">
    <property type="taxonomic scope" value="Eukaryota"/>
</dbReference>
<dbReference type="STRING" id="933388.S8B569"/>
<evidence type="ECO:0000313" key="3">
    <source>
        <dbReference type="Proteomes" id="UP000019376"/>
    </source>
</evidence>
<protein>
    <recommendedName>
        <fullName evidence="1">CMP/dCMP-type deaminase domain-containing protein</fullName>
    </recommendedName>
</protein>
<dbReference type="GO" id="GO:0046872">
    <property type="term" value="F:metal ion binding"/>
    <property type="evidence" value="ECO:0007669"/>
    <property type="project" value="UniProtKB-KW"/>
</dbReference>
<evidence type="ECO:0000313" key="2">
    <source>
        <dbReference type="EMBL" id="EPS34003.1"/>
    </source>
</evidence>
<accession>S8B569</accession>
<gene>
    <name evidence="2" type="ORF">PDE_08965</name>
</gene>
<dbReference type="OrthoDB" id="408702at2759"/>
<dbReference type="SUPFAM" id="SSF53927">
    <property type="entry name" value="Cytidine deaminase-like"/>
    <property type="match status" value="1"/>
</dbReference>
<dbReference type="Gene3D" id="3.40.140.10">
    <property type="entry name" value="Cytidine Deaminase, domain 2"/>
    <property type="match status" value="1"/>
</dbReference>
<dbReference type="CDD" id="cd01285">
    <property type="entry name" value="nucleoside_deaminase"/>
    <property type="match status" value="1"/>
</dbReference>
<dbReference type="Proteomes" id="UP000019376">
    <property type="component" value="Unassembled WGS sequence"/>
</dbReference>
<dbReference type="GO" id="GO:0002100">
    <property type="term" value="P:tRNA wobble adenosine to inosine editing"/>
    <property type="evidence" value="ECO:0007669"/>
    <property type="project" value="InterPro"/>
</dbReference>
<dbReference type="AlphaFoldDB" id="S8B569"/>